<accession>A0A1F5AZJ5</accession>
<dbReference type="EMBL" id="MEYI01000027">
    <property type="protein sequence ID" value="OGD23801.1"/>
    <property type="molecule type" value="Genomic_DNA"/>
</dbReference>
<dbReference type="NCBIfam" id="TIGR00738">
    <property type="entry name" value="rrf2_super"/>
    <property type="match status" value="1"/>
</dbReference>
<sequence>MYISRKTDYGLILMQALRDTFASGRFLTLDDIATHYHLPYAYLEKLAGVLKRSGVIEARTGKNGGYRMARDPKKITAQEIVDIFQQKPLMRCLSAKNRKKTCALLSVCPSRSGWRQIDTEIRKALSSLTIAKL</sequence>
<evidence type="ECO:0008006" key="4">
    <source>
        <dbReference type="Google" id="ProtNLM"/>
    </source>
</evidence>
<dbReference type="SUPFAM" id="SSF46785">
    <property type="entry name" value="Winged helix' DNA-binding domain"/>
    <property type="match status" value="1"/>
</dbReference>
<name>A0A1F5AZJ5_9BACT</name>
<dbReference type="PANTHER" id="PTHR33221:SF5">
    <property type="entry name" value="HTH-TYPE TRANSCRIPTIONAL REGULATOR ISCR"/>
    <property type="match status" value="1"/>
</dbReference>
<dbReference type="PANTHER" id="PTHR33221">
    <property type="entry name" value="WINGED HELIX-TURN-HELIX TRANSCRIPTIONAL REGULATOR, RRF2 FAMILY"/>
    <property type="match status" value="1"/>
</dbReference>
<evidence type="ECO:0000313" key="2">
    <source>
        <dbReference type="EMBL" id="OGD23801.1"/>
    </source>
</evidence>
<organism evidence="2 3">
    <name type="scientific">Candidatus Azambacteria bacterium RBG_16_47_10</name>
    <dbReference type="NCBI Taxonomy" id="1797292"/>
    <lineage>
        <taxon>Bacteria</taxon>
        <taxon>Candidatus Azamiibacteriota</taxon>
    </lineage>
</organism>
<protein>
    <recommendedName>
        <fullName evidence="4">Rrf2 family transcriptional regulator</fullName>
    </recommendedName>
</protein>
<dbReference type="Proteomes" id="UP000176639">
    <property type="component" value="Unassembled WGS sequence"/>
</dbReference>
<dbReference type="InterPro" id="IPR000944">
    <property type="entry name" value="Tscrpt_reg_Rrf2"/>
</dbReference>
<dbReference type="InterPro" id="IPR036388">
    <property type="entry name" value="WH-like_DNA-bd_sf"/>
</dbReference>
<comment type="caution">
    <text evidence="2">The sequence shown here is derived from an EMBL/GenBank/DDBJ whole genome shotgun (WGS) entry which is preliminary data.</text>
</comment>
<dbReference type="GO" id="GO:0005829">
    <property type="term" value="C:cytosol"/>
    <property type="evidence" value="ECO:0007669"/>
    <property type="project" value="TreeGrafter"/>
</dbReference>
<gene>
    <name evidence="2" type="ORF">A2Z10_01570</name>
</gene>
<dbReference type="AlphaFoldDB" id="A0A1F5AZJ5"/>
<evidence type="ECO:0000313" key="3">
    <source>
        <dbReference type="Proteomes" id="UP000176639"/>
    </source>
</evidence>
<dbReference type="InterPro" id="IPR036390">
    <property type="entry name" value="WH_DNA-bd_sf"/>
</dbReference>
<evidence type="ECO:0000256" key="1">
    <source>
        <dbReference type="ARBA" id="ARBA00023125"/>
    </source>
</evidence>
<dbReference type="Gene3D" id="1.10.10.10">
    <property type="entry name" value="Winged helix-like DNA-binding domain superfamily/Winged helix DNA-binding domain"/>
    <property type="match status" value="1"/>
</dbReference>
<dbReference type="Pfam" id="PF02082">
    <property type="entry name" value="Rrf2"/>
    <property type="match status" value="1"/>
</dbReference>
<reference evidence="2 3" key="1">
    <citation type="journal article" date="2016" name="Nat. Commun.">
        <title>Thousands of microbial genomes shed light on interconnected biogeochemical processes in an aquifer system.</title>
        <authorList>
            <person name="Anantharaman K."/>
            <person name="Brown C.T."/>
            <person name="Hug L.A."/>
            <person name="Sharon I."/>
            <person name="Castelle C.J."/>
            <person name="Probst A.J."/>
            <person name="Thomas B.C."/>
            <person name="Singh A."/>
            <person name="Wilkins M.J."/>
            <person name="Karaoz U."/>
            <person name="Brodie E.L."/>
            <person name="Williams K.H."/>
            <person name="Hubbard S.S."/>
            <person name="Banfield J.F."/>
        </authorList>
    </citation>
    <scope>NUCLEOTIDE SEQUENCE [LARGE SCALE GENOMIC DNA]</scope>
</reference>
<proteinExistence type="predicted"/>
<dbReference type="GO" id="GO:0003677">
    <property type="term" value="F:DNA binding"/>
    <property type="evidence" value="ECO:0007669"/>
    <property type="project" value="UniProtKB-KW"/>
</dbReference>
<dbReference type="GO" id="GO:0003700">
    <property type="term" value="F:DNA-binding transcription factor activity"/>
    <property type="evidence" value="ECO:0007669"/>
    <property type="project" value="TreeGrafter"/>
</dbReference>
<dbReference type="PROSITE" id="PS51197">
    <property type="entry name" value="HTH_RRF2_2"/>
    <property type="match status" value="1"/>
</dbReference>
<keyword evidence="1" id="KW-0238">DNA-binding</keyword>